<protein>
    <submittedName>
        <fullName evidence="1">Uncharacterized protein</fullName>
    </submittedName>
</protein>
<evidence type="ECO:0000313" key="2">
    <source>
        <dbReference type="Proteomes" id="UP000005408"/>
    </source>
</evidence>
<sequence>MTTNLMKRSIENELVNLQVPQKFKRKCRSHRLGGQHISSLQTYKIIFEFGPPQLNLFRYITKKVGILWKEAKEKCNLKDGGKPTNGLLLISEDDERTVNDCLKVVGFDVYHLERLLETDDVMDDERKSVCIFYFREQFWKTMNKARAQTIREALRRVSNTNVFILTTSDVERDEAVECCKRFKLCPISHVISPASDKTAFYDAFYKVLEKELQIFLSDFETRTSTRQIYAIKCKLNFLVEKLQSRNASIKSPLTKQCLEIIKSSRKNGVIGYRLLGNELHIYENEHLRTETERRSEIENCIKNNFKGEVHFRPLNKVLKPQCTVRCGDYLRNDALGIMGTIGMFGEMKNTLENHSLHTVALSSPHVISSGDVAGTSTGERIGECIWPGSKANIHDVSIIKIDPSVINSLQRTHLNENITVEERPYGSLRYRDVFKYGATTGRTSGSIEQINDFQLFDRDVMAISSDDPENPFSTNGDSGAIVLTIIDGKHYGIGVIYGGSLEDREANSSITENESIAIFLKKAIDKFTAGKNVTIEFDKI</sequence>
<dbReference type="AlphaFoldDB" id="A0A8W8NRN8"/>
<proteinExistence type="predicted"/>
<accession>A0A8W8NRN8</accession>
<dbReference type="Proteomes" id="UP000005408">
    <property type="component" value="Unassembled WGS sequence"/>
</dbReference>
<reference evidence="1" key="1">
    <citation type="submission" date="2022-08" db="UniProtKB">
        <authorList>
            <consortium name="EnsemblMetazoa"/>
        </authorList>
    </citation>
    <scope>IDENTIFICATION</scope>
    <source>
        <strain evidence="1">05x7-T-G4-1.051#20</strain>
    </source>
</reference>
<organism evidence="1 2">
    <name type="scientific">Magallana gigas</name>
    <name type="common">Pacific oyster</name>
    <name type="synonym">Crassostrea gigas</name>
    <dbReference type="NCBI Taxonomy" id="29159"/>
    <lineage>
        <taxon>Eukaryota</taxon>
        <taxon>Metazoa</taxon>
        <taxon>Spiralia</taxon>
        <taxon>Lophotrochozoa</taxon>
        <taxon>Mollusca</taxon>
        <taxon>Bivalvia</taxon>
        <taxon>Autobranchia</taxon>
        <taxon>Pteriomorphia</taxon>
        <taxon>Ostreida</taxon>
        <taxon>Ostreoidea</taxon>
        <taxon>Ostreidae</taxon>
        <taxon>Magallana</taxon>
    </lineage>
</organism>
<evidence type="ECO:0000313" key="1">
    <source>
        <dbReference type="EnsemblMetazoa" id="G7679.1:cds"/>
    </source>
</evidence>
<dbReference type="EnsemblMetazoa" id="G7679.1">
    <property type="protein sequence ID" value="G7679.1:cds"/>
    <property type="gene ID" value="G7679"/>
</dbReference>
<keyword evidence="2" id="KW-1185">Reference proteome</keyword>
<dbReference type="OrthoDB" id="6155667at2759"/>
<dbReference type="InterPro" id="IPR009003">
    <property type="entry name" value="Peptidase_S1_PA"/>
</dbReference>
<name>A0A8W8NRN8_MAGGI</name>
<dbReference type="SUPFAM" id="SSF50494">
    <property type="entry name" value="Trypsin-like serine proteases"/>
    <property type="match status" value="1"/>
</dbReference>